<evidence type="ECO:0000256" key="6">
    <source>
        <dbReference type="ARBA" id="ARBA00022801"/>
    </source>
</evidence>
<dbReference type="PROSITE" id="PS00731">
    <property type="entry name" value="AP_NUCLEASE_F2_3"/>
    <property type="match status" value="1"/>
</dbReference>
<dbReference type="PANTHER" id="PTHR21445:SF0">
    <property type="entry name" value="APURINIC-APYRIMIDINIC ENDONUCLEASE"/>
    <property type="match status" value="1"/>
</dbReference>
<dbReference type="GO" id="GO:0008081">
    <property type="term" value="F:phosphoric diester hydrolase activity"/>
    <property type="evidence" value="ECO:0007669"/>
    <property type="project" value="TreeGrafter"/>
</dbReference>
<dbReference type="PROSITE" id="PS51432">
    <property type="entry name" value="AP_NUCLEASE_F2_4"/>
    <property type="match status" value="1"/>
</dbReference>
<keyword evidence="8 9" id="KW-0234">DNA repair</keyword>
<dbReference type="InterPro" id="IPR001719">
    <property type="entry name" value="AP_endonuc_2"/>
</dbReference>
<comment type="caution">
    <text evidence="11">The sequence shown here is derived from an EMBL/GenBank/DDBJ whole genome shotgun (WGS) entry which is preliminary data.</text>
</comment>
<reference evidence="11 12" key="1">
    <citation type="submission" date="2018-03" db="EMBL/GenBank/DDBJ databases">
        <title>First report of an OXA-48+CTX-M-M-producing Kluyvera ascorbata clone recovered from patients admitted in a University Hospital in Madrid, Spain.</title>
        <authorList>
            <person name="Hernandez-Garcia M."/>
            <person name="Leon-Sampedro R."/>
            <person name="Perez-Viso B."/>
            <person name="Morosini M.I."/>
            <person name="Lopez-Fresnena N."/>
            <person name="Coque T.M."/>
            <person name="Bonten M."/>
            <person name="Malhotra-Kumar S."/>
            <person name="Ruiz-Garbajosa P."/>
            <person name="Canton R."/>
        </authorList>
    </citation>
    <scope>NUCLEOTIDE SEQUENCE [LARGE SCALE GENOMIC DNA]</scope>
    <source>
        <strain evidence="11 12">KA2</strain>
    </source>
</reference>
<dbReference type="RefSeq" id="WP_106924392.1">
    <property type="nucleotide sequence ID" value="NZ_CABMMU010000001.1"/>
</dbReference>
<dbReference type="PROSITE" id="PS00730">
    <property type="entry name" value="AP_NUCLEASE_F2_2"/>
    <property type="match status" value="1"/>
</dbReference>
<feature type="binding site" evidence="9">
    <location>
        <position position="69"/>
    </location>
    <ligand>
        <name>Zn(2+)</name>
        <dbReference type="ChEBI" id="CHEBI:29105"/>
        <label>1</label>
    </ligand>
</feature>
<dbReference type="HAMAP" id="MF_00152">
    <property type="entry name" value="Nfo"/>
    <property type="match status" value="1"/>
</dbReference>
<evidence type="ECO:0000256" key="5">
    <source>
        <dbReference type="ARBA" id="ARBA00022763"/>
    </source>
</evidence>
<dbReference type="SUPFAM" id="SSF51658">
    <property type="entry name" value="Xylose isomerase-like"/>
    <property type="match status" value="1"/>
</dbReference>
<dbReference type="SMART" id="SM00518">
    <property type="entry name" value="AP2Ec"/>
    <property type="match status" value="1"/>
</dbReference>
<keyword evidence="12" id="KW-1185">Reference proteome</keyword>
<feature type="binding site" evidence="9">
    <location>
        <position position="145"/>
    </location>
    <ligand>
        <name>Zn(2+)</name>
        <dbReference type="ChEBI" id="CHEBI:29105"/>
        <label>1</label>
    </ligand>
</feature>
<evidence type="ECO:0000256" key="8">
    <source>
        <dbReference type="ARBA" id="ARBA00023204"/>
    </source>
</evidence>
<name>A0A2T2Y8F9_9ENTR</name>
<dbReference type="FunFam" id="3.20.20.150:FF:000001">
    <property type="entry name" value="Probable endonuclease 4"/>
    <property type="match status" value="1"/>
</dbReference>
<dbReference type="EMBL" id="PYHO01000001">
    <property type="protein sequence ID" value="PSR48806.1"/>
    <property type="molecule type" value="Genomic_DNA"/>
</dbReference>
<feature type="binding site" evidence="9">
    <location>
        <position position="229"/>
    </location>
    <ligand>
        <name>Zn(2+)</name>
        <dbReference type="ChEBI" id="CHEBI:29105"/>
        <label>3</label>
    </ligand>
</feature>
<feature type="binding site" evidence="9">
    <location>
        <position position="145"/>
    </location>
    <ligand>
        <name>Zn(2+)</name>
        <dbReference type="ChEBI" id="CHEBI:29105"/>
        <label>2</label>
    </ligand>
</feature>
<comment type="cofactor">
    <cofactor evidence="9">
        <name>Zn(2+)</name>
        <dbReference type="ChEBI" id="CHEBI:29105"/>
    </cofactor>
    <text evidence="9">Binds 3 Zn(2+) ions.</text>
</comment>
<dbReference type="Gene3D" id="3.20.20.150">
    <property type="entry name" value="Divalent-metal-dependent TIM barrel enzymes"/>
    <property type="match status" value="1"/>
</dbReference>
<dbReference type="GO" id="GO:0008270">
    <property type="term" value="F:zinc ion binding"/>
    <property type="evidence" value="ECO:0007669"/>
    <property type="project" value="UniProtKB-UniRule"/>
</dbReference>
<dbReference type="InterPro" id="IPR013022">
    <property type="entry name" value="Xyl_isomerase-like_TIM-brl"/>
</dbReference>
<feature type="domain" description="Xylose isomerase-like TIM barrel" evidence="10">
    <location>
        <begin position="20"/>
        <end position="277"/>
    </location>
</feature>
<accession>A0A2T2Y8F9</accession>
<feature type="binding site" evidence="9">
    <location>
        <position position="261"/>
    </location>
    <ligand>
        <name>Zn(2+)</name>
        <dbReference type="ChEBI" id="CHEBI:29105"/>
        <label>2</label>
    </ligand>
</feature>
<keyword evidence="3 9" id="KW-0479">Metal-binding</keyword>
<keyword evidence="6 9" id="KW-0378">Hydrolase</keyword>
<organism evidence="11 12">
    <name type="scientific">Kluyvera genomosp. 2</name>
    <dbReference type="NCBI Taxonomy" id="2774054"/>
    <lineage>
        <taxon>Bacteria</taxon>
        <taxon>Pseudomonadati</taxon>
        <taxon>Pseudomonadota</taxon>
        <taxon>Gammaproteobacteria</taxon>
        <taxon>Enterobacterales</taxon>
        <taxon>Enterobacteriaceae</taxon>
        <taxon>Kluyvera</taxon>
    </lineage>
</organism>
<dbReference type="NCBIfam" id="TIGR00587">
    <property type="entry name" value="nfo"/>
    <property type="match status" value="1"/>
</dbReference>
<feature type="binding site" evidence="9">
    <location>
        <position position="231"/>
    </location>
    <ligand>
        <name>Zn(2+)</name>
        <dbReference type="ChEBI" id="CHEBI:29105"/>
        <label>3</label>
    </ligand>
</feature>
<evidence type="ECO:0000256" key="1">
    <source>
        <dbReference type="ARBA" id="ARBA00005340"/>
    </source>
</evidence>
<evidence type="ECO:0000256" key="2">
    <source>
        <dbReference type="ARBA" id="ARBA00022722"/>
    </source>
</evidence>
<dbReference type="NCBIfam" id="NF002199">
    <property type="entry name" value="PRK01060.1-4"/>
    <property type="match status" value="1"/>
</dbReference>
<dbReference type="GO" id="GO:0006284">
    <property type="term" value="P:base-excision repair"/>
    <property type="evidence" value="ECO:0007669"/>
    <property type="project" value="TreeGrafter"/>
</dbReference>
<dbReference type="STRING" id="1006000.GKAS_01744"/>
<evidence type="ECO:0000313" key="11">
    <source>
        <dbReference type="EMBL" id="PSR48806.1"/>
    </source>
</evidence>
<evidence type="ECO:0000259" key="10">
    <source>
        <dbReference type="Pfam" id="PF01261"/>
    </source>
</evidence>
<feature type="binding site" evidence="9">
    <location>
        <position position="179"/>
    </location>
    <ligand>
        <name>Zn(2+)</name>
        <dbReference type="ChEBI" id="CHEBI:29105"/>
        <label>2</label>
    </ligand>
</feature>
<evidence type="ECO:0000256" key="4">
    <source>
        <dbReference type="ARBA" id="ARBA00022759"/>
    </source>
</evidence>
<dbReference type="GO" id="GO:0003906">
    <property type="term" value="F:DNA-(apurinic or apyrimidinic site) endonuclease activity"/>
    <property type="evidence" value="ECO:0007669"/>
    <property type="project" value="TreeGrafter"/>
</dbReference>
<keyword evidence="4 9" id="KW-0255">Endonuclease</keyword>
<dbReference type="AlphaFoldDB" id="A0A2T2Y8F9"/>
<comment type="catalytic activity">
    <reaction evidence="9">
        <text>Endonucleolytic cleavage to 5'-phosphooligonucleotide end-products.</text>
        <dbReference type="EC" id="3.1.21.2"/>
    </reaction>
</comment>
<dbReference type="CDD" id="cd00019">
    <property type="entry name" value="AP2Ec"/>
    <property type="match status" value="1"/>
</dbReference>
<proteinExistence type="inferred from homology"/>
<evidence type="ECO:0000256" key="3">
    <source>
        <dbReference type="ARBA" id="ARBA00022723"/>
    </source>
</evidence>
<dbReference type="GO" id="GO:0003677">
    <property type="term" value="F:DNA binding"/>
    <property type="evidence" value="ECO:0007669"/>
    <property type="project" value="InterPro"/>
</dbReference>
<keyword evidence="5 9" id="KW-0227">DNA damage</keyword>
<feature type="binding site" evidence="9">
    <location>
        <position position="182"/>
    </location>
    <ligand>
        <name>Zn(2+)</name>
        <dbReference type="ChEBI" id="CHEBI:29105"/>
        <label>3</label>
    </ligand>
</feature>
<comment type="function">
    <text evidence="9">Endonuclease IV plays a role in DNA repair. It cleaves phosphodiester bonds at apurinic or apyrimidinic (AP) sites, generating a 3'-hydroxyl group and a 5'-terminal sugar phosphate.</text>
</comment>
<sequence>MKYIGAHVSAAGGLANAAIRAAEIEATAFALFTKNQRQWRAAPLTPEVIDDFKAACEKYHYTPAQILPHDSYLINLGHPVEEALEKSREAFIDELTRCQQLGLTLLNFHPGSHLLQIDEDKCLARIAESINIALAQTEGVTAVIENTAGQGSNLGFKFEHLAAIIDGVEDKSRVGVCIDTCHAFAAGYDLRTPEACAETFAEFERTVGFNYLRGMHLNDAKSEFGSRVDRHHSLGEGNIGHDAFRFIMQDNRFDGIPLILETINPDIWAEEIAWLKAQQTESAAA</sequence>
<gene>
    <name evidence="9" type="primary">nfo</name>
    <name evidence="11" type="ORF">C8256_02100</name>
</gene>
<evidence type="ECO:0000256" key="7">
    <source>
        <dbReference type="ARBA" id="ARBA00022833"/>
    </source>
</evidence>
<dbReference type="Pfam" id="PF01261">
    <property type="entry name" value="AP_endonuc_2"/>
    <property type="match status" value="1"/>
</dbReference>
<feature type="binding site" evidence="9">
    <location>
        <position position="109"/>
    </location>
    <ligand>
        <name>Zn(2+)</name>
        <dbReference type="ChEBI" id="CHEBI:29105"/>
        <label>1</label>
    </ligand>
</feature>
<protein>
    <recommendedName>
        <fullName evidence="9">Probable endonuclease 4</fullName>
        <ecNumber evidence="9">3.1.21.2</ecNumber>
    </recommendedName>
    <alternativeName>
        <fullName evidence="9">Endodeoxyribonuclease IV</fullName>
    </alternativeName>
    <alternativeName>
        <fullName evidence="9">Endonuclease IV</fullName>
    </alternativeName>
</protein>
<dbReference type="InterPro" id="IPR036237">
    <property type="entry name" value="Xyl_isomerase-like_sf"/>
</dbReference>
<evidence type="ECO:0000256" key="9">
    <source>
        <dbReference type="HAMAP-Rule" id="MF_00152"/>
    </source>
</evidence>
<keyword evidence="7 9" id="KW-0862">Zinc</keyword>
<dbReference type="GO" id="GO:0008833">
    <property type="term" value="F:deoxyribonuclease IV (phage-T4-induced) activity"/>
    <property type="evidence" value="ECO:0007669"/>
    <property type="project" value="UniProtKB-UniRule"/>
</dbReference>
<comment type="similarity">
    <text evidence="1 9">Belongs to the AP endonuclease 2 family.</text>
</comment>
<dbReference type="PROSITE" id="PS00729">
    <property type="entry name" value="AP_NUCLEASE_F2_1"/>
    <property type="match status" value="1"/>
</dbReference>
<dbReference type="Proteomes" id="UP000240892">
    <property type="component" value="Unassembled WGS sequence"/>
</dbReference>
<evidence type="ECO:0000313" key="12">
    <source>
        <dbReference type="Proteomes" id="UP000240892"/>
    </source>
</evidence>
<dbReference type="PANTHER" id="PTHR21445">
    <property type="entry name" value="ENDONUCLEASE IV ENDODEOXYRIBONUCLEASE IV"/>
    <property type="match status" value="1"/>
</dbReference>
<dbReference type="InterPro" id="IPR018246">
    <property type="entry name" value="AP_endonuc_F2_Zn_BS"/>
</dbReference>
<dbReference type="EC" id="3.1.21.2" evidence="9"/>
<feature type="binding site" evidence="9">
    <location>
        <position position="216"/>
    </location>
    <ligand>
        <name>Zn(2+)</name>
        <dbReference type="ChEBI" id="CHEBI:29105"/>
        <label>2</label>
    </ligand>
</feature>
<keyword evidence="2 9" id="KW-0540">Nuclease</keyword>